<evidence type="ECO:0000259" key="1">
    <source>
        <dbReference type="Pfam" id="PF00561"/>
    </source>
</evidence>
<dbReference type="InterPro" id="IPR050228">
    <property type="entry name" value="Carboxylesterase_BioH"/>
</dbReference>
<comment type="caution">
    <text evidence="2">The sequence shown here is derived from an EMBL/GenBank/DDBJ whole genome shotgun (WGS) entry which is preliminary data.</text>
</comment>
<keyword evidence="3" id="KW-1185">Reference proteome</keyword>
<protein>
    <submittedName>
        <fullName evidence="2">Pimeloyl-ACP methyl ester carboxylesterase</fullName>
    </submittedName>
</protein>
<feature type="domain" description="AB hydrolase-1" evidence="1">
    <location>
        <begin position="25"/>
        <end position="125"/>
    </location>
</feature>
<gene>
    <name evidence="2" type="ORF">EDD28_3335</name>
</gene>
<evidence type="ECO:0000313" key="3">
    <source>
        <dbReference type="Proteomes" id="UP000275356"/>
    </source>
</evidence>
<dbReference type="AlphaFoldDB" id="A0A3N2D2A3"/>
<dbReference type="OrthoDB" id="4481859at2"/>
<name>A0A3N2D2A3_9MICO</name>
<dbReference type="InterPro" id="IPR000073">
    <property type="entry name" value="AB_hydrolase_1"/>
</dbReference>
<dbReference type="PANTHER" id="PTHR43194:SF2">
    <property type="entry name" value="PEROXISOMAL MEMBRANE PROTEIN LPX1"/>
    <property type="match status" value="1"/>
</dbReference>
<dbReference type="GO" id="GO:0003824">
    <property type="term" value="F:catalytic activity"/>
    <property type="evidence" value="ECO:0007669"/>
    <property type="project" value="UniProtKB-ARBA"/>
</dbReference>
<dbReference type="Gene3D" id="3.40.50.1820">
    <property type="entry name" value="alpha/beta hydrolase"/>
    <property type="match status" value="1"/>
</dbReference>
<reference evidence="2 3" key="1">
    <citation type="submission" date="2018-11" db="EMBL/GenBank/DDBJ databases">
        <title>Sequencing the genomes of 1000 actinobacteria strains.</title>
        <authorList>
            <person name="Klenk H.-P."/>
        </authorList>
    </citation>
    <scope>NUCLEOTIDE SEQUENCE [LARGE SCALE GENOMIC DNA]</scope>
    <source>
        <strain evidence="2 3">DSM 13521</strain>
    </source>
</reference>
<dbReference type="EMBL" id="RKHQ01000002">
    <property type="protein sequence ID" value="ROR93906.1"/>
    <property type="molecule type" value="Genomic_DNA"/>
</dbReference>
<proteinExistence type="predicted"/>
<dbReference type="PANTHER" id="PTHR43194">
    <property type="entry name" value="HYDROLASE ALPHA/BETA FOLD FAMILY"/>
    <property type="match status" value="1"/>
</dbReference>
<dbReference type="Proteomes" id="UP000275356">
    <property type="component" value="Unassembled WGS sequence"/>
</dbReference>
<accession>A0A3N2D2A3</accession>
<dbReference type="PRINTS" id="PR00111">
    <property type="entry name" value="ABHYDROLASE"/>
</dbReference>
<evidence type="ECO:0000313" key="2">
    <source>
        <dbReference type="EMBL" id="ROR93906.1"/>
    </source>
</evidence>
<dbReference type="Pfam" id="PF00561">
    <property type="entry name" value="Abhydrolase_1"/>
    <property type="match status" value="1"/>
</dbReference>
<dbReference type="InterPro" id="IPR029058">
    <property type="entry name" value="AB_hydrolase_fold"/>
</dbReference>
<sequence length="244" mass="25956">MDLDRLRHPGDLVGPLWVVVAGYGPPLVLLHGNSESHRVFDRLVPLLAPRFTLVGIDSRGHGRSPRGDGELRIVRMADDVADVLTRLGLAGAPVVGFSDGGNIALELALRHPGVAGRLVIVGANLDPGGLAPFSLLWTEAAHAVSRVGARFLPRVAPLGSLSERLGLMTRDPEIDAGALRRVTQPVLVVVGERDVIRPEHTDLIVSALPDARLLRVAGVGHMVPWDAAPELAAAVERFLRPRGA</sequence>
<organism evidence="2 3">
    <name type="scientific">Salana multivorans</name>
    <dbReference type="NCBI Taxonomy" id="120377"/>
    <lineage>
        <taxon>Bacteria</taxon>
        <taxon>Bacillati</taxon>
        <taxon>Actinomycetota</taxon>
        <taxon>Actinomycetes</taxon>
        <taxon>Micrococcales</taxon>
        <taxon>Beutenbergiaceae</taxon>
        <taxon>Salana</taxon>
    </lineage>
</organism>
<dbReference type="SUPFAM" id="SSF53474">
    <property type="entry name" value="alpha/beta-Hydrolases"/>
    <property type="match status" value="1"/>
</dbReference>
<dbReference type="RefSeq" id="WP_123740784.1">
    <property type="nucleotide sequence ID" value="NZ_RKHQ01000002.1"/>
</dbReference>